<keyword evidence="7" id="KW-0175">Coiled coil</keyword>
<evidence type="ECO:0000256" key="4">
    <source>
        <dbReference type="ARBA" id="ARBA00022801"/>
    </source>
</evidence>
<feature type="coiled-coil region" evidence="7">
    <location>
        <begin position="45"/>
        <end position="72"/>
    </location>
</feature>
<evidence type="ECO:0000256" key="7">
    <source>
        <dbReference type="SAM" id="Coils"/>
    </source>
</evidence>
<comment type="subunit">
    <text evidence="6">Heterooligomer composed of large and small subunits.</text>
</comment>
<dbReference type="Proteomes" id="UP000787472">
    <property type="component" value="Unassembled WGS sequence"/>
</dbReference>
<accession>A0A9E5T432</accession>
<dbReference type="PANTHER" id="PTHR34137:SF1">
    <property type="entry name" value="EXODEOXYRIBONUCLEASE 7 SMALL SUBUNIT"/>
    <property type="match status" value="1"/>
</dbReference>
<dbReference type="GO" id="GO:0006308">
    <property type="term" value="P:DNA catabolic process"/>
    <property type="evidence" value="ECO:0007669"/>
    <property type="project" value="UniProtKB-UniRule"/>
</dbReference>
<keyword evidence="5 6" id="KW-0269">Exonuclease</keyword>
<dbReference type="InterPro" id="IPR003761">
    <property type="entry name" value="Exonuc_VII_S"/>
</dbReference>
<evidence type="ECO:0000256" key="6">
    <source>
        <dbReference type="HAMAP-Rule" id="MF_00337"/>
    </source>
</evidence>
<keyword evidence="4 6" id="KW-0378">Hydrolase</keyword>
<dbReference type="AlphaFoldDB" id="A0A9E5T432"/>
<dbReference type="SUPFAM" id="SSF116842">
    <property type="entry name" value="XseB-like"/>
    <property type="match status" value="1"/>
</dbReference>
<comment type="catalytic activity">
    <reaction evidence="6">
        <text>Exonucleolytic cleavage in either 5'- to 3'- or 3'- to 5'-direction to yield nucleoside 5'-phosphates.</text>
        <dbReference type="EC" id="3.1.11.6"/>
    </reaction>
</comment>
<evidence type="ECO:0000256" key="3">
    <source>
        <dbReference type="ARBA" id="ARBA00022722"/>
    </source>
</evidence>
<sequence length="80" mass="9055">MAAKKKAVDFEHSLQQLEALVTDMEKGELSLEESLKAFETGIKLTRECQTRLSDAEQKVQLLLEEQGQLIAQPFHDDDPL</sequence>
<dbReference type="GO" id="GO:0005829">
    <property type="term" value="C:cytosol"/>
    <property type="evidence" value="ECO:0007669"/>
    <property type="project" value="TreeGrafter"/>
</dbReference>
<comment type="caution">
    <text evidence="8">The sequence shown here is derived from an EMBL/GenBank/DDBJ whole genome shotgun (WGS) entry which is preliminary data.</text>
</comment>
<comment type="subcellular location">
    <subcellularLocation>
        <location evidence="6">Cytoplasm</location>
    </subcellularLocation>
</comment>
<gene>
    <name evidence="6" type="primary">xseB</name>
    <name evidence="8" type="ORF">G8770_18395</name>
</gene>
<keyword evidence="3 6" id="KW-0540">Nuclease</keyword>
<comment type="similarity">
    <text evidence="1 6">Belongs to the XseB family.</text>
</comment>
<dbReference type="Gene3D" id="1.10.287.1040">
    <property type="entry name" value="Exonuclease VII, small subunit"/>
    <property type="match status" value="1"/>
</dbReference>
<evidence type="ECO:0000256" key="2">
    <source>
        <dbReference type="ARBA" id="ARBA00022490"/>
    </source>
</evidence>
<protein>
    <recommendedName>
        <fullName evidence="6">Exodeoxyribonuclease 7 small subunit</fullName>
        <ecNumber evidence="6">3.1.11.6</ecNumber>
    </recommendedName>
    <alternativeName>
        <fullName evidence="6">Exodeoxyribonuclease VII small subunit</fullName>
        <shortName evidence="6">Exonuclease VII small subunit</shortName>
    </alternativeName>
</protein>
<dbReference type="GO" id="GO:0008855">
    <property type="term" value="F:exodeoxyribonuclease VII activity"/>
    <property type="evidence" value="ECO:0007669"/>
    <property type="project" value="UniProtKB-UniRule"/>
</dbReference>
<dbReference type="EC" id="3.1.11.6" evidence="6"/>
<dbReference type="NCBIfam" id="TIGR01280">
    <property type="entry name" value="xseB"/>
    <property type="match status" value="1"/>
</dbReference>
<dbReference type="PIRSF" id="PIRSF006488">
    <property type="entry name" value="Exonuc_VII_S"/>
    <property type="match status" value="1"/>
</dbReference>
<keyword evidence="9" id="KW-1185">Reference proteome</keyword>
<dbReference type="Pfam" id="PF02609">
    <property type="entry name" value="Exonuc_VII_S"/>
    <property type="match status" value="1"/>
</dbReference>
<name>A0A9E5T432_9GAMM</name>
<reference evidence="8" key="1">
    <citation type="submission" date="2020-03" db="EMBL/GenBank/DDBJ databases">
        <authorList>
            <person name="Guo F."/>
        </authorList>
    </citation>
    <scope>NUCLEOTIDE SEQUENCE</scope>
    <source>
        <strain evidence="8">JCM 30134</strain>
    </source>
</reference>
<keyword evidence="2 6" id="KW-0963">Cytoplasm</keyword>
<evidence type="ECO:0000256" key="5">
    <source>
        <dbReference type="ARBA" id="ARBA00022839"/>
    </source>
</evidence>
<organism evidence="8 9">
    <name type="scientific">Pseudomaricurvus hydrocarbonicus</name>
    <dbReference type="NCBI Taxonomy" id="1470433"/>
    <lineage>
        <taxon>Bacteria</taxon>
        <taxon>Pseudomonadati</taxon>
        <taxon>Pseudomonadota</taxon>
        <taxon>Gammaproteobacteria</taxon>
        <taxon>Cellvibrionales</taxon>
        <taxon>Cellvibrionaceae</taxon>
        <taxon>Pseudomaricurvus</taxon>
    </lineage>
</organism>
<evidence type="ECO:0000313" key="9">
    <source>
        <dbReference type="Proteomes" id="UP000787472"/>
    </source>
</evidence>
<evidence type="ECO:0000256" key="1">
    <source>
        <dbReference type="ARBA" id="ARBA00009998"/>
    </source>
</evidence>
<dbReference type="HAMAP" id="MF_00337">
    <property type="entry name" value="Exonuc_7_S"/>
    <property type="match status" value="1"/>
</dbReference>
<dbReference type="EMBL" id="JAAONZ010000017">
    <property type="protein sequence ID" value="NHO67519.1"/>
    <property type="molecule type" value="Genomic_DNA"/>
</dbReference>
<proteinExistence type="inferred from homology"/>
<comment type="function">
    <text evidence="6">Bidirectionally degrades single-stranded DNA into large acid-insoluble oligonucleotides, which are then degraded further into small acid-soluble oligonucleotides.</text>
</comment>
<dbReference type="RefSeq" id="WP_167190365.1">
    <property type="nucleotide sequence ID" value="NZ_JAAONZ010000017.1"/>
</dbReference>
<evidence type="ECO:0000313" key="8">
    <source>
        <dbReference type="EMBL" id="NHO67519.1"/>
    </source>
</evidence>
<dbReference type="InterPro" id="IPR037004">
    <property type="entry name" value="Exonuc_VII_ssu_sf"/>
</dbReference>
<dbReference type="NCBIfam" id="NF002140">
    <property type="entry name" value="PRK00977.1-4"/>
    <property type="match status" value="1"/>
</dbReference>
<dbReference type="GO" id="GO:0009318">
    <property type="term" value="C:exodeoxyribonuclease VII complex"/>
    <property type="evidence" value="ECO:0007669"/>
    <property type="project" value="UniProtKB-UniRule"/>
</dbReference>
<dbReference type="PANTHER" id="PTHR34137">
    <property type="entry name" value="EXODEOXYRIBONUCLEASE 7 SMALL SUBUNIT"/>
    <property type="match status" value="1"/>
</dbReference>